<keyword evidence="2" id="KW-1185">Reference proteome</keyword>
<accession>A0AAE0YSV5</accession>
<dbReference type="EMBL" id="JAWDGP010005484">
    <property type="protein sequence ID" value="KAK3756679.1"/>
    <property type="molecule type" value="Genomic_DNA"/>
</dbReference>
<organism evidence="1 2">
    <name type="scientific">Elysia crispata</name>
    <name type="common">lettuce slug</name>
    <dbReference type="NCBI Taxonomy" id="231223"/>
    <lineage>
        <taxon>Eukaryota</taxon>
        <taxon>Metazoa</taxon>
        <taxon>Spiralia</taxon>
        <taxon>Lophotrochozoa</taxon>
        <taxon>Mollusca</taxon>
        <taxon>Gastropoda</taxon>
        <taxon>Heterobranchia</taxon>
        <taxon>Euthyneura</taxon>
        <taxon>Panpulmonata</taxon>
        <taxon>Sacoglossa</taxon>
        <taxon>Placobranchoidea</taxon>
        <taxon>Plakobranchidae</taxon>
        <taxon>Elysia</taxon>
    </lineage>
</organism>
<protein>
    <submittedName>
        <fullName evidence="1">Uncharacterized protein</fullName>
    </submittedName>
</protein>
<evidence type="ECO:0000313" key="1">
    <source>
        <dbReference type="EMBL" id="KAK3756679.1"/>
    </source>
</evidence>
<reference evidence="1" key="1">
    <citation type="journal article" date="2023" name="G3 (Bethesda)">
        <title>A reference genome for the long-term kleptoplast-retaining sea slug Elysia crispata morphotype clarki.</title>
        <authorList>
            <person name="Eastman K.E."/>
            <person name="Pendleton A.L."/>
            <person name="Shaikh M.A."/>
            <person name="Suttiyut T."/>
            <person name="Ogas R."/>
            <person name="Tomko P."/>
            <person name="Gavelis G."/>
            <person name="Widhalm J.R."/>
            <person name="Wisecaver J.H."/>
        </authorList>
    </citation>
    <scope>NUCLEOTIDE SEQUENCE</scope>
    <source>
        <strain evidence="1">ECLA1</strain>
    </source>
</reference>
<dbReference type="AlphaFoldDB" id="A0AAE0YSV5"/>
<name>A0AAE0YSV5_9GAST</name>
<proteinExistence type="predicted"/>
<dbReference type="Proteomes" id="UP001283361">
    <property type="component" value="Unassembled WGS sequence"/>
</dbReference>
<evidence type="ECO:0000313" key="2">
    <source>
        <dbReference type="Proteomes" id="UP001283361"/>
    </source>
</evidence>
<sequence>MTGNDFGVSLERAAPNETTNHGCGIELSLACALSRDHLTRLPRPIIRGAVCRKLPQRIILYTLSTAREEGVD</sequence>
<gene>
    <name evidence="1" type="ORF">RRG08_027094</name>
</gene>
<comment type="caution">
    <text evidence="1">The sequence shown here is derived from an EMBL/GenBank/DDBJ whole genome shotgun (WGS) entry which is preliminary data.</text>
</comment>